<dbReference type="Proteomes" id="UP000796761">
    <property type="component" value="Unassembled WGS sequence"/>
</dbReference>
<dbReference type="OrthoDB" id="10494256at2759"/>
<name>A0A8K1D9S9_9PASS</name>
<keyword evidence="2" id="KW-1185">Reference proteome</keyword>
<proteinExistence type="predicted"/>
<gene>
    <name evidence="1" type="ORF">HGM15179_018545</name>
</gene>
<dbReference type="AlphaFoldDB" id="A0A8K1D9S9"/>
<sequence length="74" mass="7749">MPAAAAAVVIHVNISVAPESSGGQPVNKAAAEGALPGAVSYRNSSQEPEELDIHLIYLARRAALRGKKDQRESL</sequence>
<evidence type="ECO:0000313" key="1">
    <source>
        <dbReference type="EMBL" id="TRZ08564.1"/>
    </source>
</evidence>
<reference evidence="1" key="1">
    <citation type="submission" date="2019-04" db="EMBL/GenBank/DDBJ databases">
        <title>Genome assembly of Zosterops borbonicus 15179.</title>
        <authorList>
            <person name="Leroy T."/>
            <person name="Anselmetti Y."/>
            <person name="Tilak M.-K."/>
            <person name="Nabholz B."/>
        </authorList>
    </citation>
    <scope>NUCLEOTIDE SEQUENCE</scope>
    <source>
        <strain evidence="1">HGM_15179</strain>
        <tissue evidence="1">Muscle</tissue>
    </source>
</reference>
<evidence type="ECO:0000313" key="2">
    <source>
        <dbReference type="Proteomes" id="UP000796761"/>
    </source>
</evidence>
<comment type="caution">
    <text evidence="1">The sequence shown here is derived from an EMBL/GenBank/DDBJ whole genome shotgun (WGS) entry which is preliminary data.</text>
</comment>
<dbReference type="EMBL" id="SWJQ01001312">
    <property type="protein sequence ID" value="TRZ08564.1"/>
    <property type="molecule type" value="Genomic_DNA"/>
</dbReference>
<protein>
    <submittedName>
        <fullName evidence="1">Uncharacterized protein</fullName>
    </submittedName>
</protein>
<organism evidence="1 2">
    <name type="scientific">Zosterops borbonicus</name>
    <dbReference type="NCBI Taxonomy" id="364589"/>
    <lineage>
        <taxon>Eukaryota</taxon>
        <taxon>Metazoa</taxon>
        <taxon>Chordata</taxon>
        <taxon>Craniata</taxon>
        <taxon>Vertebrata</taxon>
        <taxon>Euteleostomi</taxon>
        <taxon>Archelosauria</taxon>
        <taxon>Archosauria</taxon>
        <taxon>Dinosauria</taxon>
        <taxon>Saurischia</taxon>
        <taxon>Theropoda</taxon>
        <taxon>Coelurosauria</taxon>
        <taxon>Aves</taxon>
        <taxon>Neognathae</taxon>
        <taxon>Neoaves</taxon>
        <taxon>Telluraves</taxon>
        <taxon>Australaves</taxon>
        <taxon>Passeriformes</taxon>
        <taxon>Sylvioidea</taxon>
        <taxon>Zosteropidae</taxon>
        <taxon>Zosterops</taxon>
    </lineage>
</organism>
<accession>A0A8K1D9S9</accession>